<feature type="domain" description="Pseudouridine synthase RsuA/RluA-like" evidence="4">
    <location>
        <begin position="3"/>
        <end position="153"/>
    </location>
</feature>
<keyword evidence="6" id="KW-1185">Reference proteome</keyword>
<dbReference type="InterPro" id="IPR020103">
    <property type="entry name" value="PsdUridine_synth_cat_dom_sf"/>
</dbReference>
<comment type="similarity">
    <text evidence="1 3">Belongs to the pseudouridine synthase RsuA family.</text>
</comment>
<dbReference type="Gene3D" id="3.30.70.1560">
    <property type="entry name" value="Alpha-L RNA-binding motif"/>
    <property type="match status" value="1"/>
</dbReference>
<reference evidence="5 6" key="1">
    <citation type="submission" date="2023-07" db="EMBL/GenBank/DDBJ databases">
        <authorList>
            <person name="Lian W.-H."/>
        </authorList>
    </citation>
    <scope>NUCLEOTIDE SEQUENCE [LARGE SCALE GENOMIC DNA]</scope>
    <source>
        <strain evidence="5 6">SYSU DXS3180</strain>
    </source>
</reference>
<accession>A0ABV3ZJM4</accession>
<dbReference type="InterPro" id="IPR006145">
    <property type="entry name" value="PsdUridine_synth_RsuA/RluA"/>
</dbReference>
<dbReference type="RefSeq" id="WP_369330033.1">
    <property type="nucleotide sequence ID" value="NZ_JAULBC010000004.1"/>
</dbReference>
<dbReference type="EMBL" id="JAULBC010000004">
    <property type="protein sequence ID" value="MEX6688624.1"/>
    <property type="molecule type" value="Genomic_DNA"/>
</dbReference>
<sequence length="195" mass="22765">MNHYFIIHKPYQVLSQFSTKEDKQTLKDFFDVPTDVYPVGRLDYDSEGLLILTNDRQLNHRLLQPQFEHEREYWAQVDGAITEDALTQLSNGVEINVEGKIYTTKPCQAKLFGEAPEVEERDPPIRFRAHIPAPWINLILTEGKNRQVRKMTAKVGFPTLRLIRYRIEQVELGKLKPGEMVMLSKKTMYKKLFGE</sequence>
<evidence type="ECO:0000256" key="3">
    <source>
        <dbReference type="RuleBase" id="RU003887"/>
    </source>
</evidence>
<dbReference type="Pfam" id="PF00849">
    <property type="entry name" value="PseudoU_synth_2"/>
    <property type="match status" value="1"/>
</dbReference>
<dbReference type="SUPFAM" id="SSF55120">
    <property type="entry name" value="Pseudouridine synthase"/>
    <property type="match status" value="1"/>
</dbReference>
<dbReference type="InterPro" id="IPR020094">
    <property type="entry name" value="TruA/RsuA/RluB/E/F_N"/>
</dbReference>
<dbReference type="InterPro" id="IPR042092">
    <property type="entry name" value="PsdUridine_s_RsuA/RluB/E/F_cat"/>
</dbReference>
<dbReference type="NCBIfam" id="TIGR00093">
    <property type="entry name" value="pseudouridine synthase"/>
    <property type="match status" value="1"/>
</dbReference>
<evidence type="ECO:0000313" key="6">
    <source>
        <dbReference type="Proteomes" id="UP001560573"/>
    </source>
</evidence>
<dbReference type="EC" id="5.4.99.-" evidence="3"/>
<dbReference type="InterPro" id="IPR050343">
    <property type="entry name" value="RsuA_PseudoU_synthase"/>
</dbReference>
<comment type="caution">
    <text evidence="5">The sequence shown here is derived from an EMBL/GenBank/DDBJ whole genome shotgun (WGS) entry which is preliminary data.</text>
</comment>
<dbReference type="PANTHER" id="PTHR47683">
    <property type="entry name" value="PSEUDOURIDINE SYNTHASE FAMILY PROTEIN-RELATED"/>
    <property type="match status" value="1"/>
</dbReference>
<dbReference type="Proteomes" id="UP001560573">
    <property type="component" value="Unassembled WGS sequence"/>
</dbReference>
<dbReference type="InterPro" id="IPR000748">
    <property type="entry name" value="PsdUridine_synth_RsuA/RluB/E/F"/>
</dbReference>
<keyword evidence="2 3" id="KW-0413">Isomerase</keyword>
<proteinExistence type="inferred from homology"/>
<protein>
    <recommendedName>
        <fullName evidence="3">Pseudouridine synthase</fullName>
        <ecNumber evidence="3">5.4.99.-</ecNumber>
    </recommendedName>
</protein>
<dbReference type="Gene3D" id="3.30.70.580">
    <property type="entry name" value="Pseudouridine synthase I, catalytic domain, N-terminal subdomain"/>
    <property type="match status" value="1"/>
</dbReference>
<organism evidence="5 6">
    <name type="scientific">Danxiaibacter flavus</name>
    <dbReference type="NCBI Taxonomy" id="3049108"/>
    <lineage>
        <taxon>Bacteria</taxon>
        <taxon>Pseudomonadati</taxon>
        <taxon>Bacteroidota</taxon>
        <taxon>Chitinophagia</taxon>
        <taxon>Chitinophagales</taxon>
        <taxon>Chitinophagaceae</taxon>
        <taxon>Danxiaibacter</taxon>
    </lineage>
</organism>
<evidence type="ECO:0000259" key="4">
    <source>
        <dbReference type="Pfam" id="PF00849"/>
    </source>
</evidence>
<gene>
    <name evidence="5" type="ORF">QTN47_14010</name>
</gene>
<evidence type="ECO:0000256" key="1">
    <source>
        <dbReference type="ARBA" id="ARBA00008348"/>
    </source>
</evidence>
<name>A0ABV3ZJM4_9BACT</name>
<dbReference type="PANTHER" id="PTHR47683:SF2">
    <property type="entry name" value="RNA-BINDING S4 DOMAIN-CONTAINING PROTEIN"/>
    <property type="match status" value="1"/>
</dbReference>
<dbReference type="InterPro" id="IPR018496">
    <property type="entry name" value="PsdUridine_synth_RsuA/RluB_CS"/>
</dbReference>
<dbReference type="PROSITE" id="PS01149">
    <property type="entry name" value="PSI_RSU"/>
    <property type="match status" value="1"/>
</dbReference>
<evidence type="ECO:0000256" key="2">
    <source>
        <dbReference type="ARBA" id="ARBA00023235"/>
    </source>
</evidence>
<evidence type="ECO:0000313" key="5">
    <source>
        <dbReference type="EMBL" id="MEX6688624.1"/>
    </source>
</evidence>